<name>A0A813IE64_POLGL</name>
<keyword evidence="1" id="KW-1133">Transmembrane helix</keyword>
<proteinExistence type="predicted"/>
<evidence type="ECO:0000256" key="1">
    <source>
        <dbReference type="SAM" id="Phobius"/>
    </source>
</evidence>
<evidence type="ECO:0000313" key="3">
    <source>
        <dbReference type="EMBL" id="CAE8649117.1"/>
    </source>
</evidence>
<gene>
    <name evidence="2" type="ORF">PGLA1383_LOCUS2357</name>
    <name evidence="4" type="ORF">PGLA2088_LOCUS32247</name>
    <name evidence="3" type="ORF">PGLA2088_LOCUS7142</name>
</gene>
<protein>
    <submittedName>
        <fullName evidence="3">Uncharacterized protein</fullName>
    </submittedName>
</protein>
<dbReference type="EMBL" id="CAJNNW010007254">
    <property type="protein sequence ID" value="CAE8649117.1"/>
    <property type="molecule type" value="Genomic_DNA"/>
</dbReference>
<dbReference type="Proteomes" id="UP000654075">
    <property type="component" value="Unassembled WGS sequence"/>
</dbReference>
<dbReference type="Proteomes" id="UP000626109">
    <property type="component" value="Unassembled WGS sequence"/>
</dbReference>
<feature type="transmembrane region" description="Helical" evidence="1">
    <location>
        <begin position="25"/>
        <end position="54"/>
    </location>
</feature>
<keyword evidence="1" id="KW-0812">Transmembrane</keyword>
<dbReference type="AlphaFoldDB" id="A0A813IE64"/>
<keyword evidence="6" id="KW-1185">Reference proteome</keyword>
<accession>A0A813IE64</accession>
<evidence type="ECO:0000313" key="4">
    <source>
        <dbReference type="EMBL" id="CAE8701978.1"/>
    </source>
</evidence>
<comment type="caution">
    <text evidence="3">The sequence shown here is derived from an EMBL/GenBank/DDBJ whole genome shotgun (WGS) entry which is preliminary data.</text>
</comment>
<dbReference type="EMBL" id="CAJNNW010029959">
    <property type="protein sequence ID" value="CAE8701978.1"/>
    <property type="molecule type" value="Genomic_DNA"/>
</dbReference>
<dbReference type="EMBL" id="CAJNNV010000710">
    <property type="protein sequence ID" value="CAE8583391.1"/>
    <property type="molecule type" value="Genomic_DNA"/>
</dbReference>
<organism evidence="3 5">
    <name type="scientific">Polarella glacialis</name>
    <name type="common">Dinoflagellate</name>
    <dbReference type="NCBI Taxonomy" id="89957"/>
    <lineage>
        <taxon>Eukaryota</taxon>
        <taxon>Sar</taxon>
        <taxon>Alveolata</taxon>
        <taxon>Dinophyceae</taxon>
        <taxon>Suessiales</taxon>
        <taxon>Suessiaceae</taxon>
        <taxon>Polarella</taxon>
    </lineage>
</organism>
<evidence type="ECO:0000313" key="6">
    <source>
        <dbReference type="Proteomes" id="UP000654075"/>
    </source>
</evidence>
<evidence type="ECO:0000313" key="2">
    <source>
        <dbReference type="EMBL" id="CAE8583391.1"/>
    </source>
</evidence>
<feature type="transmembrane region" description="Helical" evidence="1">
    <location>
        <begin position="75"/>
        <end position="94"/>
    </location>
</feature>
<sequence length="102" mass="11002">MWSTDLLTLPTRRLASGFSLTHSTVVVVVAVVGVLVVVVVVVVDVVFVVVVVVVGHTSRIRHVCISWCRHERMDLSAVAVAGLACIINSCRLPVSFSRHVLS</sequence>
<reference evidence="3" key="1">
    <citation type="submission" date="2021-02" db="EMBL/GenBank/DDBJ databases">
        <authorList>
            <person name="Dougan E. K."/>
            <person name="Rhodes N."/>
            <person name="Thang M."/>
            <person name="Chan C."/>
        </authorList>
    </citation>
    <scope>NUCLEOTIDE SEQUENCE</scope>
</reference>
<evidence type="ECO:0000313" key="5">
    <source>
        <dbReference type="Proteomes" id="UP000626109"/>
    </source>
</evidence>
<keyword evidence="1" id="KW-0472">Membrane</keyword>